<feature type="region of interest" description="Disordered" evidence="1">
    <location>
        <begin position="1"/>
        <end position="40"/>
    </location>
</feature>
<keyword evidence="3" id="KW-1185">Reference proteome</keyword>
<evidence type="ECO:0000256" key="1">
    <source>
        <dbReference type="SAM" id="MobiDB-lite"/>
    </source>
</evidence>
<dbReference type="Proteomes" id="UP000824120">
    <property type="component" value="Chromosome 2"/>
</dbReference>
<accession>A0A9J6AA52</accession>
<proteinExistence type="predicted"/>
<reference evidence="2 3" key="1">
    <citation type="submission" date="2020-09" db="EMBL/GenBank/DDBJ databases">
        <title>De no assembly of potato wild relative species, Solanum commersonii.</title>
        <authorList>
            <person name="Cho K."/>
        </authorList>
    </citation>
    <scope>NUCLEOTIDE SEQUENCE [LARGE SCALE GENOMIC DNA]</scope>
    <source>
        <strain evidence="2">LZ3.2</strain>
        <tissue evidence="2">Leaf</tissue>
    </source>
</reference>
<sequence>MYTTWGTSSDNSNEDDAEDMALMAMEDSEPDTEKREGESVLSVSKIIEEVLEDVPCEGKYFGDLTVEQSSVVRLNLGASSKGESMGDSSVEPSSSIGIHINWDLGLMSTNIIVGVAPDSTTSREQIWRTCSFTNDAEEICSFY</sequence>
<comment type="caution">
    <text evidence="2">The sequence shown here is derived from an EMBL/GenBank/DDBJ whole genome shotgun (WGS) entry which is preliminary data.</text>
</comment>
<protein>
    <submittedName>
        <fullName evidence="2">Uncharacterized protein</fullName>
    </submittedName>
</protein>
<name>A0A9J6AA52_SOLCO</name>
<gene>
    <name evidence="2" type="ORF">H5410_006389</name>
</gene>
<evidence type="ECO:0000313" key="3">
    <source>
        <dbReference type="Proteomes" id="UP000824120"/>
    </source>
</evidence>
<organism evidence="2 3">
    <name type="scientific">Solanum commersonii</name>
    <name type="common">Commerson's wild potato</name>
    <name type="synonym">Commerson's nightshade</name>
    <dbReference type="NCBI Taxonomy" id="4109"/>
    <lineage>
        <taxon>Eukaryota</taxon>
        <taxon>Viridiplantae</taxon>
        <taxon>Streptophyta</taxon>
        <taxon>Embryophyta</taxon>
        <taxon>Tracheophyta</taxon>
        <taxon>Spermatophyta</taxon>
        <taxon>Magnoliopsida</taxon>
        <taxon>eudicotyledons</taxon>
        <taxon>Gunneridae</taxon>
        <taxon>Pentapetalae</taxon>
        <taxon>asterids</taxon>
        <taxon>lamiids</taxon>
        <taxon>Solanales</taxon>
        <taxon>Solanaceae</taxon>
        <taxon>Solanoideae</taxon>
        <taxon>Solaneae</taxon>
        <taxon>Solanum</taxon>
    </lineage>
</organism>
<evidence type="ECO:0000313" key="2">
    <source>
        <dbReference type="EMBL" id="KAG5621171.1"/>
    </source>
</evidence>
<dbReference type="EMBL" id="JACXVP010000002">
    <property type="protein sequence ID" value="KAG5621171.1"/>
    <property type="molecule type" value="Genomic_DNA"/>
</dbReference>
<dbReference type="AlphaFoldDB" id="A0A9J6AA52"/>